<dbReference type="InterPro" id="IPR029063">
    <property type="entry name" value="SAM-dependent_MTases_sf"/>
</dbReference>
<reference evidence="2 3" key="1">
    <citation type="submission" date="2019-04" db="EMBL/GenBank/DDBJ databases">
        <title>Friends and foes A comparative genomics study of 23 Aspergillus species from section Flavi.</title>
        <authorList>
            <consortium name="DOE Joint Genome Institute"/>
            <person name="Kjaerbolling I."/>
            <person name="Vesth T."/>
            <person name="Frisvad J.C."/>
            <person name="Nybo J.L."/>
            <person name="Theobald S."/>
            <person name="Kildgaard S."/>
            <person name="Isbrandt T."/>
            <person name="Kuo A."/>
            <person name="Sato A."/>
            <person name="Lyhne E.K."/>
            <person name="Kogle M.E."/>
            <person name="Wiebenga A."/>
            <person name="Kun R.S."/>
            <person name="Lubbers R.J."/>
            <person name="Makela M.R."/>
            <person name="Barry K."/>
            <person name="Chovatia M."/>
            <person name="Clum A."/>
            <person name="Daum C."/>
            <person name="Haridas S."/>
            <person name="He G."/>
            <person name="LaButti K."/>
            <person name="Lipzen A."/>
            <person name="Mondo S."/>
            <person name="Riley R."/>
            <person name="Salamov A."/>
            <person name="Simmons B.A."/>
            <person name="Magnuson J.K."/>
            <person name="Henrissat B."/>
            <person name="Mortensen U.H."/>
            <person name="Larsen T.O."/>
            <person name="Devries R.P."/>
            <person name="Grigoriev I.V."/>
            <person name="Machida M."/>
            <person name="Baker S.E."/>
            <person name="Andersen M.R."/>
        </authorList>
    </citation>
    <scope>NUCLEOTIDE SEQUENCE [LARGE SCALE GENOMIC DNA]</scope>
    <source>
        <strain evidence="2 3">CBS 151.66</strain>
    </source>
</reference>
<feature type="compositionally biased region" description="Pro residues" evidence="1">
    <location>
        <begin position="272"/>
        <end position="286"/>
    </location>
</feature>
<organism evidence="2 3">
    <name type="scientific">Aspergillus leporis</name>
    <dbReference type="NCBI Taxonomy" id="41062"/>
    <lineage>
        <taxon>Eukaryota</taxon>
        <taxon>Fungi</taxon>
        <taxon>Dikarya</taxon>
        <taxon>Ascomycota</taxon>
        <taxon>Pezizomycotina</taxon>
        <taxon>Eurotiomycetes</taxon>
        <taxon>Eurotiomycetidae</taxon>
        <taxon>Eurotiales</taxon>
        <taxon>Aspergillaceae</taxon>
        <taxon>Aspergillus</taxon>
        <taxon>Aspergillus subgen. Circumdati</taxon>
    </lineage>
</organism>
<dbReference type="AlphaFoldDB" id="A0A5N5WZD7"/>
<accession>A0A5N5WZD7</accession>
<evidence type="ECO:0000256" key="1">
    <source>
        <dbReference type="SAM" id="MobiDB-lite"/>
    </source>
</evidence>
<evidence type="ECO:0000313" key="3">
    <source>
        <dbReference type="Proteomes" id="UP000326565"/>
    </source>
</evidence>
<protein>
    <recommendedName>
        <fullName evidence="4">rRNA adenine N(6)-methyltransferase</fullName>
    </recommendedName>
</protein>
<evidence type="ECO:0008006" key="4">
    <source>
        <dbReference type="Google" id="ProtNLM"/>
    </source>
</evidence>
<gene>
    <name evidence="2" type="ORF">BDV29DRAFT_175011</name>
</gene>
<dbReference type="SUPFAM" id="SSF53335">
    <property type="entry name" value="S-adenosyl-L-methionine-dependent methyltransferases"/>
    <property type="match status" value="1"/>
</dbReference>
<proteinExistence type="predicted"/>
<evidence type="ECO:0000313" key="2">
    <source>
        <dbReference type="EMBL" id="KAB8073719.1"/>
    </source>
</evidence>
<dbReference type="Proteomes" id="UP000326565">
    <property type="component" value="Unassembled WGS sequence"/>
</dbReference>
<dbReference type="EMBL" id="ML732222">
    <property type="protein sequence ID" value="KAB8073719.1"/>
    <property type="molecule type" value="Genomic_DNA"/>
</dbReference>
<keyword evidence="3" id="KW-1185">Reference proteome</keyword>
<sequence>MKVNRWSPVPHLPLTDALYKCFPMTSKKKSVLKSEIASEKLCDDILKRLSPYLLRKPAVDILDLWPGGGLWSSKINDLLKPRRHVLIEPDLKTFKPLLQPLAQSRPCYELLSTDIHAINDWKSLLSIYFPEQEPSDHDDRDSLPKNDTLLILANPPPTGSKKDHYTPARWWSVFMETCMRQSGLHTYGSVRMIASLPVADAQAVIPRTVAERKRPALLTENVALHAFEVAGPKDPSMWVAFKGWDVVADNASRVAQRAAEQGVTTPRGREIPPIPMAPESPDPGRLPVPYVPRTCTEFHEKLMQKINSSTLMAADSATSGKGGKRNQTRMRALIQLNKENRDAYYRQRLANKRAELDELMRTLSRSAADPNVDSTALKPILDDIETVKAAVAQETSDIHYDVLKELPTLIDDKRASLHTGNFDDAVLLWDRRPFEPLLIEPEELFPRNAERSVLYFEADSNPTSLQKVHQLPPDQRDDPFRLFEAYSLTMGTRNLITVAEFLQLIFPDRPINDIVKSIPSLAVFAAKTPKPDFDNLPKTKHGPGENLDPAACYQDNLDYDLSDVRVRCLPSSTLWDIFVDYEKSDMKLSAVQLNRLLGGTLTSFRSGEYLMPAKKYH</sequence>
<dbReference type="OrthoDB" id="16079at2759"/>
<name>A0A5N5WZD7_9EURO</name>
<dbReference type="Gene3D" id="3.40.50.150">
    <property type="entry name" value="Vaccinia Virus protein VP39"/>
    <property type="match status" value="1"/>
</dbReference>
<feature type="region of interest" description="Disordered" evidence="1">
    <location>
        <begin position="257"/>
        <end position="286"/>
    </location>
</feature>